<feature type="transmembrane region" description="Helical" evidence="8">
    <location>
        <begin position="495"/>
        <end position="518"/>
    </location>
</feature>
<gene>
    <name evidence="10" type="ORF">GQ466_25665</name>
</gene>
<reference evidence="10 11" key="1">
    <citation type="submission" date="2019-12" db="EMBL/GenBank/DDBJ databases">
        <title>Nocardia macrotermitis sp. nov. and Nocardia aurantia sp. nov., isolated from the gut of the fungus growing-termite Macrotermes natalensis.</title>
        <authorList>
            <person name="Christine B."/>
            <person name="Rene B."/>
        </authorList>
    </citation>
    <scope>NUCLEOTIDE SEQUENCE [LARGE SCALE GENOMIC DNA]</scope>
    <source>
        <strain evidence="10 11">DSM 102126</strain>
    </source>
</reference>
<feature type="transmembrane region" description="Helical" evidence="8">
    <location>
        <begin position="407"/>
        <end position="429"/>
    </location>
</feature>
<dbReference type="RefSeq" id="WP_161105598.1">
    <property type="nucleotide sequence ID" value="NZ_JBHLYI010000008.1"/>
</dbReference>
<keyword evidence="7 8" id="KW-0472">Membrane</keyword>
<dbReference type="InterPro" id="IPR000515">
    <property type="entry name" value="MetI-like"/>
</dbReference>
<evidence type="ECO:0000259" key="9">
    <source>
        <dbReference type="PROSITE" id="PS50928"/>
    </source>
</evidence>
<keyword evidence="6 8" id="KW-1133">Transmembrane helix</keyword>
<feature type="transmembrane region" description="Helical" evidence="8">
    <location>
        <begin position="538"/>
        <end position="563"/>
    </location>
</feature>
<keyword evidence="11" id="KW-1185">Reference proteome</keyword>
<dbReference type="Pfam" id="PF00528">
    <property type="entry name" value="BPD_transp_1"/>
    <property type="match status" value="2"/>
</dbReference>
<evidence type="ECO:0000313" key="11">
    <source>
        <dbReference type="Proteomes" id="UP000431901"/>
    </source>
</evidence>
<protein>
    <submittedName>
        <fullName evidence="10">ABC transporter permease subunit</fullName>
    </submittedName>
</protein>
<keyword evidence="4" id="KW-0997">Cell inner membrane</keyword>
<sequence length="571" mass="60466">MTLATAPPRDRAPSPAPRRRRAGARTFVGVGTVAVVGYLVLVPLAYLVWGALSDERGITFAGFRRAYADSQLGGVVGDTALYVAGSTLVAVACGTLMAYAHVRTDAPFRRLFFLSSIIPLALPSVAYVPAWIFLASPDIGLLNRMSDAVLGVTPFNVYGVGGMMFVQGIHSTPLVFLLMSAAFRSTDASLEESAQTCGLGRAVILRRITLPLVRPALAAATLIVAVQSLESFEVPAMLGLHDGVYVLISKIYFLMQQYPIDYQATGALSLGLLAVATVGVVLSRRISRGAAQTVTGKAFRPRRIRLGRMRGAVGALTLAYFAVAVLAPVAILVYASLLKTYRTPSLSTAGFTLDNFSAVLSSGTTLTAVRNSTVLGLGAAVVVMALSAFTGWIVVRSRSRAATAVDALAFTPLVIPGLVLGLGLAFVYLRSPIPVYGTLWILLIAYVTRFLPYGVRYANTAMQQVSAELEDSAVVFGASWWTTMRRILLPLARPGLIAGGLYIVVVSFRELSSSILLYSPGTEVIGVRVFEQYQEGSLTSVAAMGVLLCAFLGVLVTALVAVAGRLGVDLD</sequence>
<comment type="caution">
    <text evidence="10">The sequence shown here is derived from an EMBL/GenBank/DDBJ whole genome shotgun (WGS) entry which is preliminary data.</text>
</comment>
<dbReference type="GO" id="GO:0005886">
    <property type="term" value="C:plasma membrane"/>
    <property type="evidence" value="ECO:0007669"/>
    <property type="project" value="UniProtKB-SubCell"/>
</dbReference>
<feature type="domain" description="ABC transmembrane type-1" evidence="9">
    <location>
        <begin position="369"/>
        <end position="560"/>
    </location>
</feature>
<feature type="transmembrane region" description="Helical" evidence="8">
    <location>
        <begin position="312"/>
        <end position="337"/>
    </location>
</feature>
<evidence type="ECO:0000256" key="6">
    <source>
        <dbReference type="ARBA" id="ARBA00022989"/>
    </source>
</evidence>
<evidence type="ECO:0000256" key="5">
    <source>
        <dbReference type="ARBA" id="ARBA00022692"/>
    </source>
</evidence>
<feature type="transmembrane region" description="Helical" evidence="8">
    <location>
        <begin position="374"/>
        <end position="395"/>
    </location>
</feature>
<evidence type="ECO:0000256" key="1">
    <source>
        <dbReference type="ARBA" id="ARBA00004429"/>
    </source>
</evidence>
<comment type="subcellular location">
    <subcellularLocation>
        <location evidence="1">Cell inner membrane</location>
        <topology evidence="1">Multi-pass membrane protein</topology>
    </subcellularLocation>
    <subcellularLocation>
        <location evidence="8">Cell membrane</location>
        <topology evidence="8">Multi-pass membrane protein</topology>
    </subcellularLocation>
</comment>
<dbReference type="Proteomes" id="UP000431901">
    <property type="component" value="Unassembled WGS sequence"/>
</dbReference>
<dbReference type="PANTHER" id="PTHR43357:SF4">
    <property type="entry name" value="INNER MEMBRANE ABC TRANSPORTER PERMEASE PROTEIN YDCV"/>
    <property type="match status" value="1"/>
</dbReference>
<dbReference type="AlphaFoldDB" id="A0A6I4WEU2"/>
<feature type="transmembrane region" description="Helical" evidence="8">
    <location>
        <begin position="211"/>
        <end position="229"/>
    </location>
</feature>
<accession>A0A6I4WEU2</accession>
<dbReference type="SUPFAM" id="SSF161098">
    <property type="entry name" value="MetI-like"/>
    <property type="match status" value="2"/>
</dbReference>
<proteinExistence type="inferred from homology"/>
<evidence type="ECO:0000313" key="10">
    <source>
        <dbReference type="EMBL" id="MXQ67410.1"/>
    </source>
</evidence>
<keyword evidence="2 8" id="KW-0813">Transport</keyword>
<feature type="transmembrane region" description="Helical" evidence="8">
    <location>
        <begin position="262"/>
        <end position="282"/>
    </location>
</feature>
<feature type="transmembrane region" description="Helical" evidence="8">
    <location>
        <begin position="111"/>
        <end position="135"/>
    </location>
</feature>
<dbReference type="GO" id="GO:0055085">
    <property type="term" value="P:transmembrane transport"/>
    <property type="evidence" value="ECO:0007669"/>
    <property type="project" value="InterPro"/>
</dbReference>
<feature type="transmembrane region" description="Helical" evidence="8">
    <location>
        <begin position="155"/>
        <end position="179"/>
    </location>
</feature>
<dbReference type="InterPro" id="IPR035906">
    <property type="entry name" value="MetI-like_sf"/>
</dbReference>
<dbReference type="PANTHER" id="PTHR43357">
    <property type="entry name" value="INNER MEMBRANE ABC TRANSPORTER PERMEASE PROTEIN YDCV"/>
    <property type="match status" value="1"/>
</dbReference>
<evidence type="ECO:0000256" key="7">
    <source>
        <dbReference type="ARBA" id="ARBA00023136"/>
    </source>
</evidence>
<comment type="similarity">
    <text evidence="8">Belongs to the binding-protein-dependent transport system permease family.</text>
</comment>
<name>A0A6I4WEU2_9ACTN</name>
<evidence type="ECO:0000256" key="4">
    <source>
        <dbReference type="ARBA" id="ARBA00022519"/>
    </source>
</evidence>
<evidence type="ECO:0000256" key="2">
    <source>
        <dbReference type="ARBA" id="ARBA00022448"/>
    </source>
</evidence>
<dbReference type="CDD" id="cd06261">
    <property type="entry name" value="TM_PBP2"/>
    <property type="match status" value="2"/>
</dbReference>
<dbReference type="OrthoDB" id="5100908at2"/>
<feature type="transmembrane region" description="Helical" evidence="8">
    <location>
        <begin position="80"/>
        <end position="99"/>
    </location>
</feature>
<feature type="transmembrane region" description="Helical" evidence="8">
    <location>
        <begin position="435"/>
        <end position="455"/>
    </location>
</feature>
<feature type="transmembrane region" description="Helical" evidence="8">
    <location>
        <begin position="27"/>
        <end position="49"/>
    </location>
</feature>
<dbReference type="EMBL" id="WUTW01000007">
    <property type="protein sequence ID" value="MXQ67410.1"/>
    <property type="molecule type" value="Genomic_DNA"/>
</dbReference>
<evidence type="ECO:0000256" key="8">
    <source>
        <dbReference type="RuleBase" id="RU363032"/>
    </source>
</evidence>
<feature type="domain" description="ABC transmembrane type-1" evidence="9">
    <location>
        <begin position="76"/>
        <end position="283"/>
    </location>
</feature>
<dbReference type="PROSITE" id="PS50928">
    <property type="entry name" value="ABC_TM1"/>
    <property type="match status" value="2"/>
</dbReference>
<evidence type="ECO:0000256" key="3">
    <source>
        <dbReference type="ARBA" id="ARBA00022475"/>
    </source>
</evidence>
<dbReference type="Gene3D" id="1.10.3720.10">
    <property type="entry name" value="MetI-like"/>
    <property type="match status" value="2"/>
</dbReference>
<keyword evidence="3" id="KW-1003">Cell membrane</keyword>
<organism evidence="10 11">
    <name type="scientific">Actinomadura rayongensis</name>
    <dbReference type="NCBI Taxonomy" id="1429076"/>
    <lineage>
        <taxon>Bacteria</taxon>
        <taxon>Bacillati</taxon>
        <taxon>Actinomycetota</taxon>
        <taxon>Actinomycetes</taxon>
        <taxon>Streptosporangiales</taxon>
        <taxon>Thermomonosporaceae</taxon>
        <taxon>Actinomadura</taxon>
    </lineage>
</organism>
<keyword evidence="5 8" id="KW-0812">Transmembrane</keyword>